<dbReference type="AlphaFoldDB" id="A0AAQ1UPA3"/>
<comment type="caution">
    <text evidence="1">The sequence shown here is derived from an EMBL/GenBank/DDBJ whole genome shotgun (WGS) entry which is preliminary data.</text>
</comment>
<sequence length="190" mass="20948">MGDGHTLTKPVKGISAGCRTIANNLNRNISTKTSQPEWKTGFKPPKKSTGFLIRALRTCKRAAVGNRTGHSCDATVAHLQFRLGPLKPIFIPNTVSVKFKRLITSTLETLLKFAYLHRVGCLPRILQAESPKTNKSFDNYSIRSSPHHPSTAPPFLLLLPANDAKERVNLRETPILSQGSKASFKGWCDS</sequence>
<gene>
    <name evidence="1" type="ORF">NCTC13063_02467</name>
</gene>
<evidence type="ECO:0000313" key="2">
    <source>
        <dbReference type="Proteomes" id="UP000255283"/>
    </source>
</evidence>
<dbReference type="EMBL" id="UGTJ01000002">
    <property type="protein sequence ID" value="SUB96696.1"/>
    <property type="molecule type" value="Genomic_DNA"/>
</dbReference>
<reference evidence="1 2" key="1">
    <citation type="submission" date="2018-06" db="EMBL/GenBank/DDBJ databases">
        <authorList>
            <consortium name="Pathogen Informatics"/>
            <person name="Doyle S."/>
        </authorList>
    </citation>
    <scope>NUCLEOTIDE SEQUENCE [LARGE SCALE GENOMIC DNA]</scope>
    <source>
        <strain evidence="1 2">NCTC13063</strain>
    </source>
</reference>
<evidence type="ECO:0000313" key="1">
    <source>
        <dbReference type="EMBL" id="SUB96696.1"/>
    </source>
</evidence>
<dbReference type="Proteomes" id="UP000255283">
    <property type="component" value="Unassembled WGS sequence"/>
</dbReference>
<accession>A0AAQ1UPA3</accession>
<proteinExistence type="predicted"/>
<organism evidence="1 2">
    <name type="scientific">Segatella buccae</name>
    <dbReference type="NCBI Taxonomy" id="28126"/>
    <lineage>
        <taxon>Bacteria</taxon>
        <taxon>Pseudomonadati</taxon>
        <taxon>Bacteroidota</taxon>
        <taxon>Bacteroidia</taxon>
        <taxon>Bacteroidales</taxon>
        <taxon>Prevotellaceae</taxon>
        <taxon>Segatella</taxon>
    </lineage>
</organism>
<name>A0AAQ1UPA3_9BACT</name>
<protein>
    <submittedName>
        <fullName evidence="1">Uncharacterized protein</fullName>
    </submittedName>
</protein>